<evidence type="ECO:0000256" key="2">
    <source>
        <dbReference type="SAM" id="Phobius"/>
    </source>
</evidence>
<protein>
    <submittedName>
        <fullName evidence="3">Uncharacterized protein</fullName>
    </submittedName>
</protein>
<dbReference type="AlphaFoldDB" id="A0A2I2KXC9"/>
<evidence type="ECO:0000256" key="1">
    <source>
        <dbReference type="SAM" id="MobiDB-lite"/>
    </source>
</evidence>
<dbReference type="Proteomes" id="UP000234331">
    <property type="component" value="Unassembled WGS sequence"/>
</dbReference>
<feature type="transmembrane region" description="Helical" evidence="2">
    <location>
        <begin position="25"/>
        <end position="45"/>
    </location>
</feature>
<feature type="region of interest" description="Disordered" evidence="1">
    <location>
        <begin position="488"/>
        <end position="509"/>
    </location>
</feature>
<evidence type="ECO:0000313" key="4">
    <source>
        <dbReference type="Proteomes" id="UP000234331"/>
    </source>
</evidence>
<name>A0A2I2KXC9_9ACTN</name>
<feature type="region of interest" description="Disordered" evidence="1">
    <location>
        <begin position="442"/>
        <end position="476"/>
    </location>
</feature>
<keyword evidence="2" id="KW-0812">Transmembrane</keyword>
<keyword evidence="2" id="KW-0472">Membrane</keyword>
<organism evidence="3 4">
    <name type="scientific">Frankia canadensis</name>
    <dbReference type="NCBI Taxonomy" id="1836972"/>
    <lineage>
        <taxon>Bacteria</taxon>
        <taxon>Bacillati</taxon>
        <taxon>Actinomycetota</taxon>
        <taxon>Actinomycetes</taxon>
        <taxon>Frankiales</taxon>
        <taxon>Frankiaceae</taxon>
        <taxon>Frankia</taxon>
    </lineage>
</organism>
<reference evidence="3 4" key="1">
    <citation type="submission" date="2017-06" db="EMBL/GenBank/DDBJ databases">
        <authorList>
            <person name="Kim H.J."/>
            <person name="Triplett B.A."/>
        </authorList>
    </citation>
    <scope>NUCLEOTIDE SEQUENCE [LARGE SCALE GENOMIC DNA]</scope>
    <source>
        <strain evidence="3">FRACA_ARgP5</strain>
    </source>
</reference>
<evidence type="ECO:0000313" key="3">
    <source>
        <dbReference type="EMBL" id="SNQ50320.1"/>
    </source>
</evidence>
<keyword evidence="4" id="KW-1185">Reference proteome</keyword>
<feature type="compositionally biased region" description="Basic residues" evidence="1">
    <location>
        <begin position="500"/>
        <end position="509"/>
    </location>
</feature>
<dbReference type="EMBL" id="FZMO01000379">
    <property type="protein sequence ID" value="SNQ50320.1"/>
    <property type="molecule type" value="Genomic_DNA"/>
</dbReference>
<gene>
    <name evidence="3" type="ORF">FRACA_440018</name>
</gene>
<sequence>MAGCNPSYGYVMTVNSWQERAMGRLPAPAILGLIAPNMLFLWTFARSRATHTQRADAAVNAAGPAVSHPVRRTVGNLSPCVTDRPVAAGRVGLPAARDRTRAARVGGEHVLQPAVALERPIEKQAGHGHQRENGRISPGLAQFRHVLEVHSVDSCQGGGDGGDRHPGADPAHVLVLRDGELGQGGLQNRREQLVEVRDALTDLFKVVGDVPEVPPHGHVDHARAVRGERAQRPGQRLDGVLELQQLPFHLVGGFRGRSAFAPEHSGLDLVDVDLDLFHRVHVVVHDAVADRVQHRGGTVPQHLRGGLQPAPQLRHLAMLAVAHRHDEVLTEKDHDLSGGDDLRGSGDLRVGDVGRRLEHHEQVVLVVLQLGPLPAGDRVLHGEQVQPILLGDRHELLVGRLEQAEPGEAVALRPGQAQRVAVVDLRRHPLPVAVDAAGHHPAVRGRRDLDPPGPAALAADPHQRHRRPAQRAGQAVRVRRGVFQGVEDGMLLAPPGPRRTPARRTPARRTPARLVRAGLVRAGLVRAGRGRAVTGWLRPRRVRVRVRVRVRRVVSHARLFPSLFPRCPTGLTRSDLTWA</sequence>
<proteinExistence type="predicted"/>
<keyword evidence="2" id="KW-1133">Transmembrane helix</keyword>
<accession>A0A2I2KXC9</accession>